<evidence type="ECO:0000256" key="1">
    <source>
        <dbReference type="SAM" id="Phobius"/>
    </source>
</evidence>
<dbReference type="Gene3D" id="3.40.50.410">
    <property type="entry name" value="von Willebrand factor, type A domain"/>
    <property type="match status" value="1"/>
</dbReference>
<gene>
    <name evidence="3" type="ORF">FHP24_05250</name>
</gene>
<name>A0A5C4XQT3_9HYPH</name>
<dbReference type="AlphaFoldDB" id="A0A5C4XQT3"/>
<dbReference type="OrthoDB" id="7522752at2"/>
<dbReference type="InterPro" id="IPR028087">
    <property type="entry name" value="Tad_N"/>
</dbReference>
<keyword evidence="4" id="KW-1185">Reference proteome</keyword>
<evidence type="ECO:0000313" key="4">
    <source>
        <dbReference type="Proteomes" id="UP000311605"/>
    </source>
</evidence>
<keyword evidence="1" id="KW-0812">Transmembrane</keyword>
<dbReference type="Pfam" id="PF00092">
    <property type="entry name" value="VWA"/>
    <property type="match status" value="1"/>
</dbReference>
<evidence type="ECO:0000313" key="3">
    <source>
        <dbReference type="EMBL" id="TNM65657.1"/>
    </source>
</evidence>
<protein>
    <submittedName>
        <fullName evidence="3">VWA domain-containing protein</fullName>
    </submittedName>
</protein>
<proteinExistence type="predicted"/>
<feature type="transmembrane region" description="Helical" evidence="1">
    <location>
        <begin position="20"/>
        <end position="38"/>
    </location>
</feature>
<dbReference type="SUPFAM" id="SSF53300">
    <property type="entry name" value="vWA-like"/>
    <property type="match status" value="1"/>
</dbReference>
<dbReference type="Pfam" id="PF13400">
    <property type="entry name" value="Tad"/>
    <property type="match status" value="1"/>
</dbReference>
<keyword evidence="1" id="KW-1133">Transmembrane helix</keyword>
<dbReference type="InterPro" id="IPR036465">
    <property type="entry name" value="vWFA_dom_sf"/>
</dbReference>
<feature type="domain" description="VWFA" evidence="2">
    <location>
        <begin position="172"/>
        <end position="402"/>
    </location>
</feature>
<dbReference type="PROSITE" id="PS50234">
    <property type="entry name" value="VWFA"/>
    <property type="match status" value="1"/>
</dbReference>
<keyword evidence="1" id="KW-0472">Membrane</keyword>
<comment type="caution">
    <text evidence="3">The sequence shown here is derived from an EMBL/GenBank/DDBJ whole genome shotgun (WGS) entry which is preliminary data.</text>
</comment>
<dbReference type="InterPro" id="IPR002035">
    <property type="entry name" value="VWF_A"/>
</dbReference>
<dbReference type="RefSeq" id="WP_139673830.1">
    <property type="nucleotide sequence ID" value="NZ_VDMN01000001.1"/>
</dbReference>
<sequence length="407" mass="42191">MLIFNRPHRSIFSDRTGNFGLMTALILPMLVGGAGLAIDTANLMVSKRQLQEATDAAALAVSGAMANGSDTAAGQKLGKDFLAGQLANYMNTTDTTAIKNATTVAITTNTDASTGGKSYAVSVTSSADIPLTPLTGFFAGQTYSVAAASKTVSGTGSGTGADGTTAASNGISMDILLDESASMADNTTTVKGQKCVLNLLGICLSYQTVYVTKVEALKQAASTLFDALDKSDPKTRFVRTGTISYTNGLKGQSAVAWGTAAARQYVAAMTLNPTGGTDATAAVTTGTSNIQRNQYGTDTESVEQAKKGNTTSDRIMILMTDGEMTGNSTTWSPRLDQSVRDGCAAAKTGGIKIYTVAFMAPTRGQDLLKYCASTAANYYEPNTMDALVASFKAIADNAIKPVNRLTN</sequence>
<dbReference type="EMBL" id="VDMN01000001">
    <property type="protein sequence ID" value="TNM65657.1"/>
    <property type="molecule type" value="Genomic_DNA"/>
</dbReference>
<dbReference type="Proteomes" id="UP000311605">
    <property type="component" value="Unassembled WGS sequence"/>
</dbReference>
<accession>A0A5C4XQT3</accession>
<evidence type="ECO:0000259" key="2">
    <source>
        <dbReference type="PROSITE" id="PS50234"/>
    </source>
</evidence>
<organism evidence="3 4">
    <name type="scientific">Aliirhizobium smilacinae</name>
    <dbReference type="NCBI Taxonomy" id="1395944"/>
    <lineage>
        <taxon>Bacteria</taxon>
        <taxon>Pseudomonadati</taxon>
        <taxon>Pseudomonadota</taxon>
        <taxon>Alphaproteobacteria</taxon>
        <taxon>Hyphomicrobiales</taxon>
        <taxon>Rhizobiaceae</taxon>
        <taxon>Aliirhizobium</taxon>
    </lineage>
</organism>
<reference evidence="3 4" key="1">
    <citation type="submission" date="2019-06" db="EMBL/GenBank/DDBJ databases">
        <title>The draft genome of Rhizobium smilacinae PTYR-5.</title>
        <authorList>
            <person name="Liu L."/>
            <person name="Li L."/>
            <person name="Zhang X."/>
        </authorList>
    </citation>
    <scope>NUCLEOTIDE SEQUENCE [LARGE SCALE GENOMIC DNA]</scope>
    <source>
        <strain evidence="3 4">PTYR-5</strain>
    </source>
</reference>